<evidence type="ECO:0000256" key="1">
    <source>
        <dbReference type="SAM" id="MobiDB-lite"/>
    </source>
</evidence>
<comment type="caution">
    <text evidence="2">The sequence shown here is derived from an EMBL/GenBank/DDBJ whole genome shotgun (WGS) entry which is preliminary data.</text>
</comment>
<keyword evidence="3" id="KW-1185">Reference proteome</keyword>
<name>A0A401Q9X2_SCYTO</name>
<evidence type="ECO:0000313" key="2">
    <source>
        <dbReference type="EMBL" id="GCB82175.1"/>
    </source>
</evidence>
<evidence type="ECO:0000313" key="3">
    <source>
        <dbReference type="Proteomes" id="UP000288216"/>
    </source>
</evidence>
<accession>A0A401Q9X2</accession>
<proteinExistence type="predicted"/>
<dbReference type="AlphaFoldDB" id="A0A401Q9X2"/>
<dbReference type="Proteomes" id="UP000288216">
    <property type="component" value="Unassembled WGS sequence"/>
</dbReference>
<sequence length="78" mass="8827">MRSVTLLGGLRLREQLFWVLLPKLLISFQPKVGAGDLLVAAWRKERGEKDGERREGQQQGGNFKNKMVFKGEASRSVN</sequence>
<feature type="compositionally biased region" description="Basic and acidic residues" evidence="1">
    <location>
        <begin position="46"/>
        <end position="56"/>
    </location>
</feature>
<protein>
    <submittedName>
        <fullName evidence="2">Uncharacterized protein</fullName>
    </submittedName>
</protein>
<feature type="region of interest" description="Disordered" evidence="1">
    <location>
        <begin position="46"/>
        <end position="78"/>
    </location>
</feature>
<gene>
    <name evidence="2" type="ORF">scyTo_0021546</name>
</gene>
<dbReference type="EMBL" id="BFAA01019319">
    <property type="protein sequence ID" value="GCB82175.1"/>
    <property type="molecule type" value="Genomic_DNA"/>
</dbReference>
<reference evidence="2 3" key="1">
    <citation type="journal article" date="2018" name="Nat. Ecol. Evol.">
        <title>Shark genomes provide insights into elasmobranch evolution and the origin of vertebrates.</title>
        <authorList>
            <person name="Hara Y"/>
            <person name="Yamaguchi K"/>
            <person name="Onimaru K"/>
            <person name="Kadota M"/>
            <person name="Koyanagi M"/>
            <person name="Keeley SD"/>
            <person name="Tatsumi K"/>
            <person name="Tanaka K"/>
            <person name="Motone F"/>
            <person name="Kageyama Y"/>
            <person name="Nozu R"/>
            <person name="Adachi N"/>
            <person name="Nishimura O"/>
            <person name="Nakagawa R"/>
            <person name="Tanegashima C"/>
            <person name="Kiyatake I"/>
            <person name="Matsumoto R"/>
            <person name="Murakumo K"/>
            <person name="Nishida K"/>
            <person name="Terakita A"/>
            <person name="Kuratani S"/>
            <person name="Sato K"/>
            <person name="Hyodo S Kuraku.S."/>
        </authorList>
    </citation>
    <scope>NUCLEOTIDE SEQUENCE [LARGE SCALE GENOMIC DNA]</scope>
</reference>
<organism evidence="2 3">
    <name type="scientific">Scyliorhinus torazame</name>
    <name type="common">Cloudy catshark</name>
    <name type="synonym">Catulus torazame</name>
    <dbReference type="NCBI Taxonomy" id="75743"/>
    <lineage>
        <taxon>Eukaryota</taxon>
        <taxon>Metazoa</taxon>
        <taxon>Chordata</taxon>
        <taxon>Craniata</taxon>
        <taxon>Vertebrata</taxon>
        <taxon>Chondrichthyes</taxon>
        <taxon>Elasmobranchii</taxon>
        <taxon>Galeomorphii</taxon>
        <taxon>Galeoidea</taxon>
        <taxon>Carcharhiniformes</taxon>
        <taxon>Scyliorhinidae</taxon>
        <taxon>Scyliorhinus</taxon>
    </lineage>
</organism>